<comment type="caution">
    <text evidence="8">The sequence shown here is derived from an EMBL/GenBank/DDBJ whole genome shotgun (WGS) entry which is preliminary data.</text>
</comment>
<protein>
    <recommendedName>
        <fullName evidence="7">Peptidase M14 domain-containing protein</fullName>
    </recommendedName>
</protein>
<dbReference type="InterPro" id="IPR000834">
    <property type="entry name" value="Peptidase_M14"/>
</dbReference>
<keyword evidence="5" id="KW-0862">Zinc</keyword>
<sequence length="148" mass="16487">MKQGPKIRTYITVLVSLYLILALAVTTGAKIPKRKPKASNPADHSFPALGASDERKVEVAWNRFYDHAGLGGILARLHRTFPELTRLYSIGKSSQGRDIWCIEVTARNVGDPDRKPGMYIDGNIHGNEVQTAETVAYTAWYLCHQYGN</sequence>
<proteinExistence type="inferred from homology"/>
<dbReference type="PANTHER" id="PTHR11705">
    <property type="entry name" value="PROTEASE FAMILY M14 CARBOXYPEPTIDASE A,B"/>
    <property type="match status" value="1"/>
</dbReference>
<organism evidence="8">
    <name type="scientific">marine sediment metagenome</name>
    <dbReference type="NCBI Taxonomy" id="412755"/>
    <lineage>
        <taxon>unclassified sequences</taxon>
        <taxon>metagenomes</taxon>
        <taxon>ecological metagenomes</taxon>
    </lineage>
</organism>
<keyword evidence="3" id="KW-0645">Protease</keyword>
<comment type="similarity">
    <text evidence="2">Belongs to the peptidase M14 family.</text>
</comment>
<dbReference type="Pfam" id="PF00246">
    <property type="entry name" value="Peptidase_M14"/>
    <property type="match status" value="1"/>
</dbReference>
<evidence type="ECO:0000256" key="2">
    <source>
        <dbReference type="ARBA" id="ARBA00005988"/>
    </source>
</evidence>
<evidence type="ECO:0000256" key="3">
    <source>
        <dbReference type="ARBA" id="ARBA00022670"/>
    </source>
</evidence>
<name>X1NZ36_9ZZZZ</name>
<evidence type="ECO:0000259" key="7">
    <source>
        <dbReference type="PROSITE" id="PS52035"/>
    </source>
</evidence>
<dbReference type="SUPFAM" id="SSF53187">
    <property type="entry name" value="Zn-dependent exopeptidases"/>
    <property type="match status" value="1"/>
</dbReference>
<dbReference type="GO" id="GO:0006508">
    <property type="term" value="P:proteolysis"/>
    <property type="evidence" value="ECO:0007669"/>
    <property type="project" value="UniProtKB-KW"/>
</dbReference>
<dbReference type="GO" id="GO:0005615">
    <property type="term" value="C:extracellular space"/>
    <property type="evidence" value="ECO:0007669"/>
    <property type="project" value="TreeGrafter"/>
</dbReference>
<accession>X1NZ36</accession>
<dbReference type="PRINTS" id="PR00765">
    <property type="entry name" value="CRBOXYPTASEA"/>
</dbReference>
<dbReference type="GO" id="GO:0004181">
    <property type="term" value="F:metallocarboxypeptidase activity"/>
    <property type="evidence" value="ECO:0007669"/>
    <property type="project" value="InterPro"/>
</dbReference>
<comment type="cofactor">
    <cofactor evidence="1">
        <name>Zn(2+)</name>
        <dbReference type="ChEBI" id="CHEBI:29105"/>
    </cofactor>
</comment>
<keyword evidence="4" id="KW-0378">Hydrolase</keyword>
<dbReference type="AlphaFoldDB" id="X1NZ36"/>
<dbReference type="PROSITE" id="PS52035">
    <property type="entry name" value="PEPTIDASE_M14"/>
    <property type="match status" value="1"/>
</dbReference>
<reference evidence="8" key="1">
    <citation type="journal article" date="2014" name="Front. Microbiol.">
        <title>High frequency of phylogenetically diverse reductive dehalogenase-homologous genes in deep subseafloor sedimentary metagenomes.</title>
        <authorList>
            <person name="Kawai M."/>
            <person name="Futagami T."/>
            <person name="Toyoda A."/>
            <person name="Takaki Y."/>
            <person name="Nishi S."/>
            <person name="Hori S."/>
            <person name="Arai W."/>
            <person name="Tsubouchi T."/>
            <person name="Morono Y."/>
            <person name="Uchiyama I."/>
            <person name="Ito T."/>
            <person name="Fujiyama A."/>
            <person name="Inagaki F."/>
            <person name="Takami H."/>
        </authorList>
    </citation>
    <scope>NUCLEOTIDE SEQUENCE</scope>
    <source>
        <strain evidence="8">Expedition CK06-06</strain>
    </source>
</reference>
<dbReference type="GO" id="GO:0008270">
    <property type="term" value="F:zinc ion binding"/>
    <property type="evidence" value="ECO:0007669"/>
    <property type="project" value="InterPro"/>
</dbReference>
<feature type="domain" description="Peptidase M14" evidence="7">
    <location>
        <begin position="63"/>
        <end position="148"/>
    </location>
</feature>
<evidence type="ECO:0000256" key="6">
    <source>
        <dbReference type="ARBA" id="ARBA00023049"/>
    </source>
</evidence>
<dbReference type="PANTHER" id="PTHR11705:SF143">
    <property type="entry name" value="SLL0236 PROTEIN"/>
    <property type="match status" value="1"/>
</dbReference>
<evidence type="ECO:0000256" key="5">
    <source>
        <dbReference type="ARBA" id="ARBA00022833"/>
    </source>
</evidence>
<evidence type="ECO:0000313" key="8">
    <source>
        <dbReference type="EMBL" id="GAI32030.1"/>
    </source>
</evidence>
<dbReference type="EMBL" id="BARV01015631">
    <property type="protein sequence ID" value="GAI32030.1"/>
    <property type="molecule type" value="Genomic_DNA"/>
</dbReference>
<dbReference type="Gene3D" id="3.40.630.10">
    <property type="entry name" value="Zn peptidases"/>
    <property type="match status" value="1"/>
</dbReference>
<evidence type="ECO:0000256" key="4">
    <source>
        <dbReference type="ARBA" id="ARBA00022801"/>
    </source>
</evidence>
<evidence type="ECO:0000256" key="1">
    <source>
        <dbReference type="ARBA" id="ARBA00001947"/>
    </source>
</evidence>
<gene>
    <name evidence="8" type="ORF">S06H3_26993</name>
</gene>
<keyword evidence="6" id="KW-0482">Metalloprotease</keyword>